<accession>A0AAN6Y002</accession>
<feature type="transmembrane region" description="Helical" evidence="6">
    <location>
        <begin position="399"/>
        <end position="418"/>
    </location>
</feature>
<feature type="transmembrane region" description="Helical" evidence="6">
    <location>
        <begin position="60"/>
        <end position="80"/>
    </location>
</feature>
<evidence type="ECO:0000256" key="2">
    <source>
        <dbReference type="ARBA" id="ARBA00022448"/>
    </source>
</evidence>
<dbReference type="Pfam" id="PF06609">
    <property type="entry name" value="TRI12"/>
    <property type="match status" value="1"/>
</dbReference>
<evidence type="ECO:0000259" key="7">
    <source>
        <dbReference type="PROSITE" id="PS50850"/>
    </source>
</evidence>
<sequence>MAVSGVGTGISELTVIAGVADIVPVSKRGYYTAFVTLSVLPFIPSVLWAQLIAYSSTWRYIALFTGLWSTVALVLTVLCYSPASPPPPRLEAGSEPPSTFRLFMRLDWVGGIISIAGLACLEIGLLSGGYTAPWASPQVLVPLIFGVLFIAVFVLWEFYFASMPILPRTLGKAPRTMIMTLLITFISGANFFAVLMLWPSEAYNVYDHNPVGVGLRGLPFASGTLAGCVISLLLLSRYHGHIKWMLFGASVLMTVGCGGLSAAKVDNMGSIYFVLFVAGLGVGGIVVPASTITTIICPEGLFATITALTISIRIVGGAIGYAVYFNVFVGKLVPSLQASLVEACISLGITDKTLIGEIIGLTAISRIEVLRHLPGLEDPEKWNVVVAAGRQAYASAYPWVFYCSIAFGMVSVIASLFLEDISGLVDDHVPVEY</sequence>
<feature type="transmembrane region" description="Helical" evidence="6">
    <location>
        <begin position="301"/>
        <end position="324"/>
    </location>
</feature>
<feature type="transmembrane region" description="Helical" evidence="6">
    <location>
        <begin position="244"/>
        <end position="263"/>
    </location>
</feature>
<comment type="subcellular location">
    <subcellularLocation>
        <location evidence="1">Membrane</location>
        <topology evidence="1">Multi-pass membrane protein</topology>
    </subcellularLocation>
</comment>
<feature type="transmembrane region" description="Helical" evidence="6">
    <location>
        <begin position="269"/>
        <end position="289"/>
    </location>
</feature>
<evidence type="ECO:0000256" key="5">
    <source>
        <dbReference type="ARBA" id="ARBA00023136"/>
    </source>
</evidence>
<dbReference type="PROSITE" id="PS50850">
    <property type="entry name" value="MFS"/>
    <property type="match status" value="1"/>
</dbReference>
<gene>
    <name evidence="8" type="ORF">QBC37DRAFT_429682</name>
</gene>
<feature type="transmembrane region" description="Helical" evidence="6">
    <location>
        <begin position="30"/>
        <end position="54"/>
    </location>
</feature>
<evidence type="ECO:0000256" key="3">
    <source>
        <dbReference type="ARBA" id="ARBA00022692"/>
    </source>
</evidence>
<dbReference type="GO" id="GO:0022857">
    <property type="term" value="F:transmembrane transporter activity"/>
    <property type="evidence" value="ECO:0007669"/>
    <property type="project" value="InterPro"/>
</dbReference>
<dbReference type="PANTHER" id="PTHR23501:SF109">
    <property type="entry name" value="MAJOR FACILITATOR SUPERFAMILY (MFS) PROFILE DOMAIN-CONTAINING PROTEIN-RELATED"/>
    <property type="match status" value="1"/>
</dbReference>
<dbReference type="Proteomes" id="UP001301769">
    <property type="component" value="Unassembled WGS sequence"/>
</dbReference>
<keyword evidence="3 6" id="KW-0812">Transmembrane</keyword>
<feature type="transmembrane region" description="Helical" evidence="6">
    <location>
        <begin position="108"/>
        <end position="127"/>
    </location>
</feature>
<dbReference type="AlphaFoldDB" id="A0AAN6Y002"/>
<dbReference type="InterPro" id="IPR010573">
    <property type="entry name" value="MFS_Str1/Tri12-like"/>
</dbReference>
<evidence type="ECO:0000256" key="6">
    <source>
        <dbReference type="SAM" id="Phobius"/>
    </source>
</evidence>
<feature type="domain" description="Major facilitator superfamily (MFS) profile" evidence="7">
    <location>
        <begin position="1"/>
        <end position="423"/>
    </location>
</feature>
<dbReference type="InterPro" id="IPR036259">
    <property type="entry name" value="MFS_trans_sf"/>
</dbReference>
<feature type="transmembrane region" description="Helical" evidence="6">
    <location>
        <begin position="178"/>
        <end position="198"/>
    </location>
</feature>
<evidence type="ECO:0000256" key="1">
    <source>
        <dbReference type="ARBA" id="ARBA00004141"/>
    </source>
</evidence>
<evidence type="ECO:0000256" key="4">
    <source>
        <dbReference type="ARBA" id="ARBA00022989"/>
    </source>
</evidence>
<comment type="caution">
    <text evidence="8">The sequence shown here is derived from an EMBL/GenBank/DDBJ whole genome shotgun (WGS) entry which is preliminary data.</text>
</comment>
<dbReference type="EMBL" id="MU858191">
    <property type="protein sequence ID" value="KAK4209879.1"/>
    <property type="molecule type" value="Genomic_DNA"/>
</dbReference>
<dbReference type="PANTHER" id="PTHR23501">
    <property type="entry name" value="MAJOR FACILITATOR SUPERFAMILY"/>
    <property type="match status" value="1"/>
</dbReference>
<reference evidence="8" key="2">
    <citation type="submission" date="2023-05" db="EMBL/GenBank/DDBJ databases">
        <authorList>
            <consortium name="Lawrence Berkeley National Laboratory"/>
            <person name="Steindorff A."/>
            <person name="Hensen N."/>
            <person name="Bonometti L."/>
            <person name="Westerberg I."/>
            <person name="Brannstrom I.O."/>
            <person name="Guillou S."/>
            <person name="Cros-Aarteil S."/>
            <person name="Calhoun S."/>
            <person name="Haridas S."/>
            <person name="Kuo A."/>
            <person name="Mondo S."/>
            <person name="Pangilinan J."/>
            <person name="Riley R."/>
            <person name="Labutti K."/>
            <person name="Andreopoulos B."/>
            <person name="Lipzen A."/>
            <person name="Chen C."/>
            <person name="Yanf M."/>
            <person name="Daum C."/>
            <person name="Ng V."/>
            <person name="Clum A."/>
            <person name="Ohm R."/>
            <person name="Martin F."/>
            <person name="Silar P."/>
            <person name="Natvig D."/>
            <person name="Lalanne C."/>
            <person name="Gautier V."/>
            <person name="Ament-Velasquez S.L."/>
            <person name="Kruys A."/>
            <person name="Hutchinson M.I."/>
            <person name="Powell A.J."/>
            <person name="Barry K."/>
            <person name="Miller A.N."/>
            <person name="Grigoriev I.V."/>
            <person name="Debuchy R."/>
            <person name="Gladieux P."/>
            <person name="Thoren M.H."/>
            <person name="Johannesson H."/>
        </authorList>
    </citation>
    <scope>NUCLEOTIDE SEQUENCE</scope>
    <source>
        <strain evidence="8">PSN293</strain>
    </source>
</reference>
<keyword evidence="2" id="KW-0813">Transport</keyword>
<keyword evidence="4 6" id="KW-1133">Transmembrane helix</keyword>
<feature type="transmembrane region" description="Helical" evidence="6">
    <location>
        <begin position="218"/>
        <end position="235"/>
    </location>
</feature>
<dbReference type="InterPro" id="IPR020846">
    <property type="entry name" value="MFS_dom"/>
</dbReference>
<evidence type="ECO:0000313" key="8">
    <source>
        <dbReference type="EMBL" id="KAK4209879.1"/>
    </source>
</evidence>
<feature type="transmembrane region" description="Helical" evidence="6">
    <location>
        <begin position="139"/>
        <end position="166"/>
    </location>
</feature>
<organism evidence="8 9">
    <name type="scientific">Rhypophila decipiens</name>
    <dbReference type="NCBI Taxonomy" id="261697"/>
    <lineage>
        <taxon>Eukaryota</taxon>
        <taxon>Fungi</taxon>
        <taxon>Dikarya</taxon>
        <taxon>Ascomycota</taxon>
        <taxon>Pezizomycotina</taxon>
        <taxon>Sordariomycetes</taxon>
        <taxon>Sordariomycetidae</taxon>
        <taxon>Sordariales</taxon>
        <taxon>Naviculisporaceae</taxon>
        <taxon>Rhypophila</taxon>
    </lineage>
</organism>
<name>A0AAN6Y002_9PEZI</name>
<evidence type="ECO:0000313" key="9">
    <source>
        <dbReference type="Proteomes" id="UP001301769"/>
    </source>
</evidence>
<keyword evidence="5 6" id="KW-0472">Membrane</keyword>
<dbReference type="GO" id="GO:0005886">
    <property type="term" value="C:plasma membrane"/>
    <property type="evidence" value="ECO:0007669"/>
    <property type="project" value="TreeGrafter"/>
</dbReference>
<dbReference type="Gene3D" id="1.20.1250.20">
    <property type="entry name" value="MFS general substrate transporter like domains"/>
    <property type="match status" value="1"/>
</dbReference>
<proteinExistence type="predicted"/>
<keyword evidence="9" id="KW-1185">Reference proteome</keyword>
<reference evidence="8" key="1">
    <citation type="journal article" date="2023" name="Mol. Phylogenet. Evol.">
        <title>Genome-scale phylogeny and comparative genomics of the fungal order Sordariales.</title>
        <authorList>
            <person name="Hensen N."/>
            <person name="Bonometti L."/>
            <person name="Westerberg I."/>
            <person name="Brannstrom I.O."/>
            <person name="Guillou S."/>
            <person name="Cros-Aarteil S."/>
            <person name="Calhoun S."/>
            <person name="Haridas S."/>
            <person name="Kuo A."/>
            <person name="Mondo S."/>
            <person name="Pangilinan J."/>
            <person name="Riley R."/>
            <person name="LaButti K."/>
            <person name="Andreopoulos B."/>
            <person name="Lipzen A."/>
            <person name="Chen C."/>
            <person name="Yan M."/>
            <person name="Daum C."/>
            <person name="Ng V."/>
            <person name="Clum A."/>
            <person name="Steindorff A."/>
            <person name="Ohm R.A."/>
            <person name="Martin F."/>
            <person name="Silar P."/>
            <person name="Natvig D.O."/>
            <person name="Lalanne C."/>
            <person name="Gautier V."/>
            <person name="Ament-Velasquez S.L."/>
            <person name="Kruys A."/>
            <person name="Hutchinson M.I."/>
            <person name="Powell A.J."/>
            <person name="Barry K."/>
            <person name="Miller A.N."/>
            <person name="Grigoriev I.V."/>
            <person name="Debuchy R."/>
            <person name="Gladieux P."/>
            <person name="Hiltunen Thoren M."/>
            <person name="Johannesson H."/>
        </authorList>
    </citation>
    <scope>NUCLEOTIDE SEQUENCE</scope>
    <source>
        <strain evidence="8">PSN293</strain>
    </source>
</reference>
<protein>
    <submittedName>
        <fullName evidence="8">MFS drug efflux pump</fullName>
    </submittedName>
</protein>
<dbReference type="SUPFAM" id="SSF103473">
    <property type="entry name" value="MFS general substrate transporter"/>
    <property type="match status" value="1"/>
</dbReference>